<feature type="chain" id="PRO_5040406401" evidence="2">
    <location>
        <begin position="20"/>
        <end position="109"/>
    </location>
</feature>
<organism evidence="3 4">
    <name type="scientific">Seminavis robusta</name>
    <dbReference type="NCBI Taxonomy" id="568900"/>
    <lineage>
        <taxon>Eukaryota</taxon>
        <taxon>Sar</taxon>
        <taxon>Stramenopiles</taxon>
        <taxon>Ochrophyta</taxon>
        <taxon>Bacillariophyta</taxon>
        <taxon>Bacillariophyceae</taxon>
        <taxon>Bacillariophycidae</taxon>
        <taxon>Naviculales</taxon>
        <taxon>Naviculaceae</taxon>
        <taxon>Seminavis</taxon>
    </lineage>
</organism>
<proteinExistence type="predicted"/>
<evidence type="ECO:0000256" key="1">
    <source>
        <dbReference type="SAM" id="MobiDB-lite"/>
    </source>
</evidence>
<evidence type="ECO:0000313" key="4">
    <source>
        <dbReference type="Proteomes" id="UP001153069"/>
    </source>
</evidence>
<feature type="region of interest" description="Disordered" evidence="1">
    <location>
        <begin position="89"/>
        <end position="109"/>
    </location>
</feature>
<feature type="region of interest" description="Disordered" evidence="1">
    <location>
        <begin position="46"/>
        <end position="77"/>
    </location>
</feature>
<dbReference type="AlphaFoldDB" id="A0A9N8DYL0"/>
<sequence>MKVFSLITIFLAAVGHSQAASNLRGGRQLMEIHGMVEATFAPSDVETDFPITDAPSDGRKLSQEGERELEATGSPTELAVGGVIEATFVPTFDDEEETGAPATEAPSAE</sequence>
<accession>A0A9N8DYL0</accession>
<keyword evidence="4" id="KW-1185">Reference proteome</keyword>
<keyword evidence="2" id="KW-0732">Signal</keyword>
<reference evidence="3" key="1">
    <citation type="submission" date="2020-06" db="EMBL/GenBank/DDBJ databases">
        <authorList>
            <consortium name="Plant Systems Biology data submission"/>
        </authorList>
    </citation>
    <scope>NUCLEOTIDE SEQUENCE</scope>
    <source>
        <strain evidence="3">D6</strain>
    </source>
</reference>
<protein>
    <submittedName>
        <fullName evidence="3">Uncharacterized protein</fullName>
    </submittedName>
</protein>
<comment type="caution">
    <text evidence="3">The sequence shown here is derived from an EMBL/GenBank/DDBJ whole genome shotgun (WGS) entry which is preliminary data.</text>
</comment>
<feature type="compositionally biased region" description="Basic and acidic residues" evidence="1">
    <location>
        <begin position="56"/>
        <end position="70"/>
    </location>
</feature>
<evidence type="ECO:0000256" key="2">
    <source>
        <dbReference type="SAM" id="SignalP"/>
    </source>
</evidence>
<gene>
    <name evidence="3" type="ORF">SEMRO_478_G151100.1</name>
</gene>
<evidence type="ECO:0000313" key="3">
    <source>
        <dbReference type="EMBL" id="CAB9511308.1"/>
    </source>
</evidence>
<name>A0A9N8DYL0_9STRA</name>
<dbReference type="Proteomes" id="UP001153069">
    <property type="component" value="Unassembled WGS sequence"/>
</dbReference>
<feature type="compositionally biased region" description="Low complexity" evidence="1">
    <location>
        <begin position="99"/>
        <end position="109"/>
    </location>
</feature>
<dbReference type="EMBL" id="CAICTM010000477">
    <property type="protein sequence ID" value="CAB9511308.1"/>
    <property type="molecule type" value="Genomic_DNA"/>
</dbReference>
<feature type="signal peptide" evidence="2">
    <location>
        <begin position="1"/>
        <end position="19"/>
    </location>
</feature>